<keyword evidence="5 8" id="KW-0378">Hydrolase</keyword>
<name>A0ABY6KVJ4_9ARAC</name>
<dbReference type="InterPro" id="IPR036852">
    <property type="entry name" value="Peptidase_S8/S53_dom_sf"/>
</dbReference>
<feature type="region of interest" description="Disordered" evidence="9">
    <location>
        <begin position="615"/>
        <end position="639"/>
    </location>
</feature>
<dbReference type="InterPro" id="IPR034182">
    <property type="entry name" value="Kexin/furin"/>
</dbReference>
<accession>A0ABY6KVJ4</accession>
<dbReference type="PROSITE" id="PS51829">
    <property type="entry name" value="P_HOMO_B"/>
    <property type="match status" value="2"/>
</dbReference>
<dbReference type="InterPro" id="IPR009030">
    <property type="entry name" value="Growth_fac_rcpt_cys_sf"/>
</dbReference>
<evidence type="ECO:0000256" key="7">
    <source>
        <dbReference type="ARBA" id="ARBA00023157"/>
    </source>
</evidence>
<reference evidence="11 12" key="1">
    <citation type="submission" date="2022-01" db="EMBL/GenBank/DDBJ databases">
        <title>A chromosomal length assembly of Cordylochernes scorpioides.</title>
        <authorList>
            <person name="Zeh D."/>
            <person name="Zeh J."/>
        </authorList>
    </citation>
    <scope>NUCLEOTIDE SEQUENCE [LARGE SCALE GENOMIC DNA]</scope>
    <source>
        <strain evidence="11">IN4F17</strain>
        <tissue evidence="11">Whole Body</tissue>
    </source>
</reference>
<dbReference type="InterPro" id="IPR000209">
    <property type="entry name" value="Peptidase_S8/S53_dom"/>
</dbReference>
<feature type="region of interest" description="Disordered" evidence="9">
    <location>
        <begin position="111"/>
        <end position="141"/>
    </location>
</feature>
<comment type="caution">
    <text evidence="8">Lacks conserved residue(s) required for the propagation of feature annotation.</text>
</comment>
<dbReference type="SUPFAM" id="SSF57184">
    <property type="entry name" value="Growth factor receptor domain"/>
    <property type="match status" value="1"/>
</dbReference>
<dbReference type="SUPFAM" id="SSF52743">
    <property type="entry name" value="Subtilisin-like"/>
    <property type="match status" value="2"/>
</dbReference>
<dbReference type="PANTHER" id="PTHR42884">
    <property type="entry name" value="PROPROTEIN CONVERTASE SUBTILISIN/KEXIN-RELATED"/>
    <property type="match status" value="1"/>
</dbReference>
<feature type="compositionally biased region" description="Basic and acidic residues" evidence="9">
    <location>
        <begin position="10"/>
        <end position="22"/>
    </location>
</feature>
<gene>
    <name evidence="11" type="ORF">LAZ67_10001078</name>
</gene>
<evidence type="ECO:0000256" key="4">
    <source>
        <dbReference type="ARBA" id="ARBA00022729"/>
    </source>
</evidence>
<keyword evidence="3" id="KW-0165">Cleavage on pair of basic residues</keyword>
<evidence type="ECO:0000256" key="9">
    <source>
        <dbReference type="SAM" id="MobiDB-lite"/>
    </source>
</evidence>
<dbReference type="CDD" id="cd04059">
    <property type="entry name" value="Peptidases_S8_Protein_convertases_Kexins_Furin-like"/>
    <property type="match status" value="2"/>
</dbReference>
<dbReference type="SUPFAM" id="SSF49785">
    <property type="entry name" value="Galactose-binding domain-like"/>
    <property type="match status" value="2"/>
</dbReference>
<feature type="domain" description="P/Homo B" evidence="10">
    <location>
        <begin position="903"/>
        <end position="1040"/>
    </location>
</feature>
<dbReference type="PRINTS" id="PR00723">
    <property type="entry name" value="SUBTILISIN"/>
</dbReference>
<dbReference type="InterPro" id="IPR008979">
    <property type="entry name" value="Galactose-bd-like_sf"/>
</dbReference>
<dbReference type="InterPro" id="IPR006212">
    <property type="entry name" value="Furin_repeat"/>
</dbReference>
<keyword evidence="7" id="KW-1015">Disulfide bond</keyword>
<evidence type="ECO:0000313" key="11">
    <source>
        <dbReference type="EMBL" id="UYV72888.1"/>
    </source>
</evidence>
<dbReference type="Gene3D" id="3.40.50.200">
    <property type="entry name" value="Peptidase S8/S53 domain"/>
    <property type="match status" value="2"/>
</dbReference>
<dbReference type="Pfam" id="PF01483">
    <property type="entry name" value="P_proprotein"/>
    <property type="match status" value="2"/>
</dbReference>
<keyword evidence="12" id="KW-1185">Reference proteome</keyword>
<dbReference type="PROSITE" id="PS51892">
    <property type="entry name" value="SUBTILASE"/>
    <property type="match status" value="2"/>
</dbReference>
<protein>
    <submittedName>
        <fullName evidence="11">Fur2</fullName>
    </submittedName>
</protein>
<feature type="active site" description="Charge relay system" evidence="8">
    <location>
        <position position="323"/>
    </location>
</feature>
<dbReference type="EMBL" id="CP092872">
    <property type="protein sequence ID" value="UYV72888.1"/>
    <property type="molecule type" value="Genomic_DNA"/>
</dbReference>
<keyword evidence="2 8" id="KW-0645">Protease</keyword>
<evidence type="ECO:0000256" key="3">
    <source>
        <dbReference type="ARBA" id="ARBA00022685"/>
    </source>
</evidence>
<feature type="active site" description="Charge relay system" evidence="8">
    <location>
        <position position="140"/>
    </location>
</feature>
<evidence type="ECO:0000259" key="10">
    <source>
        <dbReference type="PROSITE" id="PS51829"/>
    </source>
</evidence>
<evidence type="ECO:0000256" key="1">
    <source>
        <dbReference type="ARBA" id="ARBA00005325"/>
    </source>
</evidence>
<dbReference type="CDD" id="cd00064">
    <property type="entry name" value="FU"/>
    <property type="match status" value="1"/>
</dbReference>
<sequence length="1135" mass="124919">MLAPRVIGDSPRDRGRGHDTNLDAYHRDMERLPETEAILWVEQQHAKRRVKRELSFSHVTDPLYSQQWYLSHGARDGYDMNVLPAWEAGYTGKGVVVTILDDGIQTNHPDLIQNYDPLASTDINGNDDDPSPQDDNKNKHGTRCAGEVAATAFNEFCGIGIAFNASIGVTDEVEARALSLNRDHIHIYSASWGPEDDGKTVDGPGRLAKQAFIEGIQQGRGGKGSIFVWASGNGGRFKDNCNCDGYTNSIYTLSISSATQEGQKPWYLEECSSTLASTYSSGTFGQDLSVVTVDMDTSYFKQLGKNKNPDISRLCTKSHTGTSASAPLAAGICALALEANPNLTWRDMQHLTVMTSRPQPLLHVEGWSTNGVGRHFSHKFGYGMMDAAAMVNLAKSWSTVPPQVVCRTQVFSDHWVIQPHTPLEVSINTDGCRDTTSEVNFLEHVQVVLSLNFHPRGSLHIQLVSPSGTRSSLLLPRPYDTDQHALTDWPFLSVHFWGEAPQGTWTLVVANEGSHLSLTSGTLFQWALVFYGTKDFPILWVEQQHAKRRVKRELSFSHVTDPLYSQQWYLSHGARDGYDMNVLPAWEAGYTGKGVVVTILDDGIQTNHPDLIQNYDPLASTDINGNDDDPSPQDDNKNKCAGEVAATAFNEFCGIGIAFNASIGGVRMLDGTVTDEVEARALSLNRDHIHIYSASWGPEDDGKTVDGPGRLAKQAFIEGIQQGRGGKGSIFVWASGNGGRFKDNCNCDGYTNSIYTLSISSATQEGQKPWYLEECSSTLASTYSSGTFGQDLSVVTVDMDTSYFKQLGKNKNPDISRLCTKSHTGTSASAPLAAGICALALEANPNLTWRDMQHLTVMTSRPQPLLHVEGWSTNGVGRHFSHKFGYGMMDAAAMVNLAKSWSTVPPQVVCRTQVFSDHWVIQPHTPLEVSINTDGCRDTTSEVNFLEHVQVVLSLNFHPRGSLHIQLVSPSGTRSSLLLPRPYDTDQHALTDWPFLSVHFWGEAPQGTWTLVVANEGSHLSLTSGTLFQWALVFYGTKDFPVRSSNHSSHHDIREATQVSECAKQKQYEYRGLCQMACPSGYYADTVLWTCEKCNNACKTCYGPLANQCLTCPDSTYLHKEICTPECPEGYFGGM</sequence>
<feature type="domain" description="P/Homo B" evidence="10">
    <location>
        <begin position="399"/>
        <end position="536"/>
    </location>
</feature>
<dbReference type="InterPro" id="IPR023827">
    <property type="entry name" value="Peptidase_S8_Asp-AS"/>
</dbReference>
<dbReference type="InterPro" id="IPR022398">
    <property type="entry name" value="Peptidase_S8_His-AS"/>
</dbReference>
<proteinExistence type="inferred from homology"/>
<feature type="region of interest" description="Disordered" evidence="9">
    <location>
        <begin position="1"/>
        <end position="22"/>
    </location>
</feature>
<dbReference type="PROSITE" id="PS00138">
    <property type="entry name" value="SUBTILASE_SER"/>
    <property type="match status" value="2"/>
</dbReference>
<keyword evidence="6 8" id="KW-0720">Serine protease</keyword>
<dbReference type="SMART" id="SM00261">
    <property type="entry name" value="FU"/>
    <property type="match status" value="1"/>
</dbReference>
<dbReference type="Gene3D" id="2.10.220.10">
    <property type="entry name" value="Hormone Receptor, Insulin-like Growth Factor Receptor 1, Chain A, domain 2"/>
    <property type="match status" value="1"/>
</dbReference>
<dbReference type="InterPro" id="IPR023828">
    <property type="entry name" value="Peptidase_S8_Ser-AS"/>
</dbReference>
<dbReference type="PANTHER" id="PTHR42884:SF23">
    <property type="entry name" value="FURIN-LIKE PROTEASE 2"/>
    <property type="match status" value="1"/>
</dbReference>
<dbReference type="Pfam" id="PF00082">
    <property type="entry name" value="Peptidase_S8"/>
    <property type="match status" value="2"/>
</dbReference>
<evidence type="ECO:0000256" key="2">
    <source>
        <dbReference type="ARBA" id="ARBA00022670"/>
    </source>
</evidence>
<evidence type="ECO:0000256" key="6">
    <source>
        <dbReference type="ARBA" id="ARBA00022825"/>
    </source>
</evidence>
<dbReference type="Proteomes" id="UP001235939">
    <property type="component" value="Chromosome 10"/>
</dbReference>
<organism evidence="11 12">
    <name type="scientific">Cordylochernes scorpioides</name>
    <dbReference type="NCBI Taxonomy" id="51811"/>
    <lineage>
        <taxon>Eukaryota</taxon>
        <taxon>Metazoa</taxon>
        <taxon>Ecdysozoa</taxon>
        <taxon>Arthropoda</taxon>
        <taxon>Chelicerata</taxon>
        <taxon>Arachnida</taxon>
        <taxon>Pseudoscorpiones</taxon>
        <taxon>Cheliferoidea</taxon>
        <taxon>Chernetidae</taxon>
        <taxon>Cordylochernes</taxon>
    </lineage>
</organism>
<dbReference type="InterPro" id="IPR002884">
    <property type="entry name" value="P_dom"/>
</dbReference>
<dbReference type="InterPro" id="IPR015500">
    <property type="entry name" value="Peptidase_S8_subtilisin-rel"/>
</dbReference>
<dbReference type="PROSITE" id="PS00137">
    <property type="entry name" value="SUBTILASE_HIS"/>
    <property type="match status" value="1"/>
</dbReference>
<comment type="similarity">
    <text evidence="1">Belongs to the peptidase S8 family. Furin subfamily.</text>
</comment>
<evidence type="ECO:0000256" key="8">
    <source>
        <dbReference type="PROSITE-ProRule" id="PRU01240"/>
    </source>
</evidence>
<dbReference type="PROSITE" id="PS00136">
    <property type="entry name" value="SUBTILASE_ASP"/>
    <property type="match status" value="2"/>
</dbReference>
<keyword evidence="4" id="KW-0732">Signal</keyword>
<feature type="active site" description="Charge relay system" evidence="8">
    <location>
        <position position="101"/>
    </location>
</feature>
<evidence type="ECO:0000313" key="12">
    <source>
        <dbReference type="Proteomes" id="UP001235939"/>
    </source>
</evidence>
<evidence type="ECO:0000256" key="5">
    <source>
        <dbReference type="ARBA" id="ARBA00022801"/>
    </source>
</evidence>
<dbReference type="Gene3D" id="2.60.120.260">
    <property type="entry name" value="Galactose-binding domain-like"/>
    <property type="match status" value="2"/>
</dbReference>